<dbReference type="Pfam" id="PF01627">
    <property type="entry name" value="Hpt"/>
    <property type="match status" value="1"/>
</dbReference>
<dbReference type="PANTHER" id="PTHR24422:SF27">
    <property type="entry name" value="PROTEIN-GLUTAMATE O-METHYLTRANSFERASE"/>
    <property type="match status" value="1"/>
</dbReference>
<evidence type="ECO:0000256" key="4">
    <source>
        <dbReference type="ARBA" id="ARBA00023012"/>
    </source>
</evidence>
<evidence type="ECO:0000256" key="2">
    <source>
        <dbReference type="ARBA" id="ARBA00012438"/>
    </source>
</evidence>
<dbReference type="SUPFAM" id="SSF55874">
    <property type="entry name" value="ATPase domain of HSP90 chaperone/DNA topoisomerase II/histidine kinase"/>
    <property type="match status" value="1"/>
</dbReference>
<feature type="domain" description="CheB-type methylesterase" evidence="11">
    <location>
        <begin position="1"/>
        <end position="153"/>
    </location>
</feature>
<dbReference type="Gene3D" id="1.10.287.130">
    <property type="match status" value="1"/>
</dbReference>
<dbReference type="PROSITE" id="PS50894">
    <property type="entry name" value="HPT"/>
    <property type="match status" value="1"/>
</dbReference>
<dbReference type="SUPFAM" id="SSF52172">
    <property type="entry name" value="CheY-like"/>
    <property type="match status" value="1"/>
</dbReference>
<organism evidence="14 15">
    <name type="scientific">Pseudorhodobacter antarcticus</name>
    <dbReference type="NCBI Taxonomy" id="1077947"/>
    <lineage>
        <taxon>Bacteria</taxon>
        <taxon>Pseudomonadati</taxon>
        <taxon>Pseudomonadota</taxon>
        <taxon>Alphaproteobacteria</taxon>
        <taxon>Rhodobacterales</taxon>
        <taxon>Paracoccaceae</taxon>
        <taxon>Pseudorhodobacter</taxon>
    </lineage>
</organism>
<dbReference type="CDD" id="cd00082">
    <property type="entry name" value="HisKA"/>
    <property type="match status" value="1"/>
</dbReference>
<dbReference type="Gene3D" id="3.40.50.150">
    <property type="entry name" value="Vaccinia Virus protein VP39"/>
    <property type="match status" value="1"/>
</dbReference>
<dbReference type="Pfam" id="PF13596">
    <property type="entry name" value="PAS_10"/>
    <property type="match status" value="1"/>
</dbReference>
<dbReference type="PROSITE" id="PS50109">
    <property type="entry name" value="HIS_KIN"/>
    <property type="match status" value="1"/>
</dbReference>
<dbReference type="InterPro" id="IPR008207">
    <property type="entry name" value="Sig_transdc_His_kin_Hpt_dom"/>
</dbReference>
<feature type="domain" description="Response regulatory" evidence="10">
    <location>
        <begin position="1085"/>
        <end position="1202"/>
    </location>
</feature>
<dbReference type="InterPro" id="IPR000673">
    <property type="entry name" value="Sig_transdc_resp-reg_Me-estase"/>
</dbReference>
<dbReference type="InterPro" id="IPR003594">
    <property type="entry name" value="HATPase_dom"/>
</dbReference>
<dbReference type="PANTHER" id="PTHR24422">
    <property type="entry name" value="CHEMOTAXIS PROTEIN METHYLTRANSFERASE"/>
    <property type="match status" value="1"/>
</dbReference>
<feature type="domain" description="Histidine kinase" evidence="9">
    <location>
        <begin position="844"/>
        <end position="1062"/>
    </location>
</feature>
<feature type="modified residue" description="Phosphohistidine" evidence="6">
    <location>
        <position position="1268"/>
    </location>
</feature>
<gene>
    <name evidence="14" type="ORF">SAMN05216227_10862</name>
</gene>
<dbReference type="InterPro" id="IPR050903">
    <property type="entry name" value="Bact_Chemotaxis_MeTrfase"/>
</dbReference>
<feature type="modified residue" description="4-aspartylphosphate" evidence="7">
    <location>
        <position position="1134"/>
    </location>
</feature>
<dbReference type="InterPro" id="IPR005467">
    <property type="entry name" value="His_kinase_dom"/>
</dbReference>
<dbReference type="Pfam" id="PF01339">
    <property type="entry name" value="CheB_methylest"/>
    <property type="match status" value="1"/>
</dbReference>
<keyword evidence="4" id="KW-0902">Two-component regulatory system</keyword>
<dbReference type="GO" id="GO:0008757">
    <property type="term" value="F:S-adenosylmethionine-dependent methyltransferase activity"/>
    <property type="evidence" value="ECO:0007669"/>
    <property type="project" value="InterPro"/>
</dbReference>
<dbReference type="InterPro" id="IPR000780">
    <property type="entry name" value="CheR_MeTrfase"/>
</dbReference>
<evidence type="ECO:0000313" key="15">
    <source>
        <dbReference type="Proteomes" id="UP000183002"/>
    </source>
</evidence>
<evidence type="ECO:0000259" key="10">
    <source>
        <dbReference type="PROSITE" id="PS50110"/>
    </source>
</evidence>
<dbReference type="EMBL" id="FOCO01000086">
    <property type="protein sequence ID" value="SEO29743.1"/>
    <property type="molecule type" value="Genomic_DNA"/>
</dbReference>
<evidence type="ECO:0000259" key="11">
    <source>
        <dbReference type="PROSITE" id="PS50122"/>
    </source>
</evidence>
<accession>A0A1H8NK40</accession>
<feature type="domain" description="CheR-type methyltransferase" evidence="12">
    <location>
        <begin position="184"/>
        <end position="423"/>
    </location>
</feature>
<dbReference type="CDD" id="cd17546">
    <property type="entry name" value="REC_hyHK_CKI1_RcsC-like"/>
    <property type="match status" value="1"/>
</dbReference>
<dbReference type="SUPFAM" id="SSF55785">
    <property type="entry name" value="PYP-like sensor domain (PAS domain)"/>
    <property type="match status" value="1"/>
</dbReference>
<comment type="caution">
    <text evidence="5">Lacks conserved residue(s) required for the propagation of feature annotation.</text>
</comment>
<dbReference type="PRINTS" id="PR00996">
    <property type="entry name" value="CHERMTFRASE"/>
</dbReference>
<dbReference type="SUPFAM" id="SSF47226">
    <property type="entry name" value="Histidine-containing phosphotransfer domain, HPT domain"/>
    <property type="match status" value="1"/>
</dbReference>
<keyword evidence="8" id="KW-0175">Coiled coil</keyword>
<feature type="coiled-coil region" evidence="8">
    <location>
        <begin position="619"/>
        <end position="688"/>
    </location>
</feature>
<dbReference type="PROSITE" id="PS50122">
    <property type="entry name" value="CHEB"/>
    <property type="match status" value="1"/>
</dbReference>
<evidence type="ECO:0000256" key="1">
    <source>
        <dbReference type="ARBA" id="ARBA00000085"/>
    </source>
</evidence>
<dbReference type="SMART" id="SM00091">
    <property type="entry name" value="PAS"/>
    <property type="match status" value="2"/>
</dbReference>
<evidence type="ECO:0000256" key="7">
    <source>
        <dbReference type="PROSITE-ProRule" id="PRU00169"/>
    </source>
</evidence>
<dbReference type="SUPFAM" id="SSF52738">
    <property type="entry name" value="Methylesterase CheB, C-terminal domain"/>
    <property type="match status" value="1"/>
</dbReference>
<evidence type="ECO:0000313" key="14">
    <source>
        <dbReference type="EMBL" id="SEO29743.1"/>
    </source>
</evidence>
<dbReference type="InterPro" id="IPR000014">
    <property type="entry name" value="PAS"/>
</dbReference>
<name>A0A1H8NK40_9RHOB</name>
<dbReference type="GO" id="GO:0000156">
    <property type="term" value="F:phosphorelay response regulator activity"/>
    <property type="evidence" value="ECO:0007669"/>
    <property type="project" value="InterPro"/>
</dbReference>
<dbReference type="InterPro" id="IPR036097">
    <property type="entry name" value="HisK_dim/P_sf"/>
</dbReference>
<dbReference type="GO" id="GO:0000155">
    <property type="term" value="F:phosphorelay sensor kinase activity"/>
    <property type="evidence" value="ECO:0007669"/>
    <property type="project" value="InterPro"/>
</dbReference>
<dbReference type="InterPro" id="IPR035909">
    <property type="entry name" value="CheB_C"/>
</dbReference>
<protein>
    <recommendedName>
        <fullName evidence="2">histidine kinase</fullName>
        <ecNumber evidence="2">2.7.13.3</ecNumber>
    </recommendedName>
</protein>
<dbReference type="SMART" id="SM00388">
    <property type="entry name" value="HisKA"/>
    <property type="match status" value="1"/>
</dbReference>
<dbReference type="InterPro" id="IPR003661">
    <property type="entry name" value="HisK_dim/P_dom"/>
</dbReference>
<reference evidence="14 15" key="1">
    <citation type="submission" date="2016-10" db="EMBL/GenBank/DDBJ databases">
        <authorList>
            <person name="de Groot N.N."/>
        </authorList>
    </citation>
    <scope>NUCLEOTIDE SEQUENCE [LARGE SCALE GENOMIC DNA]</scope>
    <source>
        <strain evidence="14 15">CGMCC 1.10836</strain>
    </source>
</reference>
<dbReference type="SMART" id="SM00138">
    <property type="entry name" value="MeTrc"/>
    <property type="match status" value="1"/>
</dbReference>
<keyword evidence="14" id="KW-0489">Methyltransferase</keyword>
<dbReference type="SUPFAM" id="SSF47384">
    <property type="entry name" value="Homodimeric domain of signal transducing histidine kinase"/>
    <property type="match status" value="1"/>
</dbReference>
<dbReference type="PROSITE" id="PS50110">
    <property type="entry name" value="RESPONSE_REGULATORY"/>
    <property type="match status" value="1"/>
</dbReference>
<dbReference type="InterPro" id="IPR001789">
    <property type="entry name" value="Sig_transdc_resp-reg_receiver"/>
</dbReference>
<dbReference type="SMART" id="SM00387">
    <property type="entry name" value="HATPase_c"/>
    <property type="match status" value="1"/>
</dbReference>
<dbReference type="SMART" id="SM00448">
    <property type="entry name" value="REC"/>
    <property type="match status" value="1"/>
</dbReference>
<dbReference type="Gene3D" id="3.30.565.10">
    <property type="entry name" value="Histidine kinase-like ATPase, C-terminal domain"/>
    <property type="match status" value="1"/>
</dbReference>
<evidence type="ECO:0000259" key="12">
    <source>
        <dbReference type="PROSITE" id="PS50123"/>
    </source>
</evidence>
<dbReference type="PROSITE" id="PS50123">
    <property type="entry name" value="CHER"/>
    <property type="match status" value="1"/>
</dbReference>
<evidence type="ECO:0000256" key="8">
    <source>
        <dbReference type="SAM" id="Coils"/>
    </source>
</evidence>
<keyword evidence="7" id="KW-0597">Phosphoprotein</keyword>
<dbReference type="Gene3D" id="3.40.50.2300">
    <property type="match status" value="1"/>
</dbReference>
<evidence type="ECO:0000259" key="13">
    <source>
        <dbReference type="PROSITE" id="PS50894"/>
    </source>
</evidence>
<evidence type="ECO:0000256" key="6">
    <source>
        <dbReference type="PROSITE-ProRule" id="PRU00110"/>
    </source>
</evidence>
<dbReference type="STRING" id="1077947.SAMN05216227_10862"/>
<dbReference type="InterPro" id="IPR036890">
    <property type="entry name" value="HATPase_C_sf"/>
</dbReference>
<dbReference type="Pfam" id="PF00072">
    <property type="entry name" value="Response_reg"/>
    <property type="match status" value="1"/>
</dbReference>
<dbReference type="GO" id="GO:0006935">
    <property type="term" value="P:chemotaxis"/>
    <property type="evidence" value="ECO:0007669"/>
    <property type="project" value="UniProtKB-KW"/>
</dbReference>
<dbReference type="InterPro" id="IPR036641">
    <property type="entry name" value="HPT_dom_sf"/>
</dbReference>
<keyword evidence="3" id="KW-0145">Chemotaxis</keyword>
<dbReference type="Pfam" id="PF01739">
    <property type="entry name" value="CheR"/>
    <property type="match status" value="1"/>
</dbReference>
<feature type="domain" description="HPt" evidence="13">
    <location>
        <begin position="1229"/>
        <end position="1326"/>
    </location>
</feature>
<proteinExistence type="predicted"/>
<dbReference type="CDD" id="cd16434">
    <property type="entry name" value="CheB-CheR_fusion"/>
    <property type="match status" value="1"/>
</dbReference>
<dbReference type="Proteomes" id="UP000183002">
    <property type="component" value="Unassembled WGS sequence"/>
</dbReference>
<evidence type="ECO:0000256" key="3">
    <source>
        <dbReference type="ARBA" id="ARBA00022500"/>
    </source>
</evidence>
<dbReference type="Pfam" id="PF03705">
    <property type="entry name" value="CheR_N"/>
    <property type="match status" value="1"/>
</dbReference>
<dbReference type="Pfam" id="PF02518">
    <property type="entry name" value="HATPase_c"/>
    <property type="match status" value="1"/>
</dbReference>
<dbReference type="InterPro" id="IPR011006">
    <property type="entry name" value="CheY-like_superfamily"/>
</dbReference>
<dbReference type="GO" id="GO:0032259">
    <property type="term" value="P:methylation"/>
    <property type="evidence" value="ECO:0007669"/>
    <property type="project" value="UniProtKB-KW"/>
</dbReference>
<evidence type="ECO:0000259" key="9">
    <source>
        <dbReference type="PROSITE" id="PS50109"/>
    </source>
</evidence>
<dbReference type="Gene3D" id="1.20.120.160">
    <property type="entry name" value="HPT domain"/>
    <property type="match status" value="1"/>
</dbReference>
<dbReference type="InterPro" id="IPR029063">
    <property type="entry name" value="SAM-dependent_MTases_sf"/>
</dbReference>
<dbReference type="GO" id="GO:0005737">
    <property type="term" value="C:cytoplasm"/>
    <property type="evidence" value="ECO:0007669"/>
    <property type="project" value="InterPro"/>
</dbReference>
<keyword evidence="14" id="KW-0808">Transferase</keyword>
<dbReference type="CDD" id="cd16922">
    <property type="entry name" value="HATPase_EvgS-ArcB-TorS-like"/>
    <property type="match status" value="1"/>
</dbReference>
<dbReference type="SUPFAM" id="SSF47757">
    <property type="entry name" value="Chemotaxis receptor methyltransferase CheR, N-terminal domain"/>
    <property type="match status" value="1"/>
</dbReference>
<dbReference type="Gene3D" id="3.30.450.20">
    <property type="entry name" value="PAS domain"/>
    <property type="match status" value="1"/>
</dbReference>
<dbReference type="InterPro" id="IPR022641">
    <property type="entry name" value="CheR_N"/>
</dbReference>
<dbReference type="InterPro" id="IPR022642">
    <property type="entry name" value="CheR_C"/>
</dbReference>
<dbReference type="GO" id="GO:0008984">
    <property type="term" value="F:protein-glutamate methylesterase activity"/>
    <property type="evidence" value="ECO:0007669"/>
    <property type="project" value="InterPro"/>
</dbReference>
<comment type="catalytic activity">
    <reaction evidence="1">
        <text>ATP + protein L-histidine = ADP + protein N-phospho-L-histidine.</text>
        <dbReference type="EC" id="2.7.13.3"/>
    </reaction>
</comment>
<dbReference type="SUPFAM" id="SSF53335">
    <property type="entry name" value="S-adenosyl-L-methionine-dependent methyltransferases"/>
    <property type="match status" value="1"/>
</dbReference>
<sequence length="1340" mass="148186">MAFVVVTHLSPTRESHLREVLSHFTTLPVEVIKDGDLVRAGVVHVMPEQVSLSISDGRLRLMQDGTAKIQRKPIDYFFRALAIDQEDRAVGIVLSGSGDDGTLGVQAINAYGGVTFAQVSSGNALDYPDMPNSALASGAVDFALPVEQMAEKLRDLHQAASALGSGLLRGELSAPELEQQGLHDKIAKVLQDYSGQDFAGYKSKTFLRRVARRMQLVNSLTPDAYLKRLGEDPEEVKALFHDLLISVTAFFRDESAFDALSSQILPLLMANRDAQDTIRVWVSGCATGQEAYSLAMLIQENVAPGCAQPKVRIFATDIDAPALVVARSARYSDNMLENVSKERKERFFRPDGSSHVLIPEIRAMCIFSPHSLINDPPFSQMDLVSCRNLLIYLGPRLQEQAISTFHYALKPGGFLFLGSSESIGQHDHLFTAVDRKHRIFRNLDLGDQRPRIPIPLKELRKVPPQLEQGPYPRHMSAHLVRQRAEHQIFERHSPAHVVIRADGDIVFFSALTGRFFDTPRGAPNRQLFETVRREWRHDMRLSLRKAIETGKPTSHTTILPVDDPALSLTVVIEPLKETEGGDSFFLVVFRPVGDRIGSNQKTKNSGEVQADKDASEHSFLELNERLQSTIEEYETALEDLSTSHEELVSVNEEAQSTNEEFQASKEEMQSLNEELSTVNADLTDKVDELGKANTDLRDLHDATGIAIIFLNRDMMIRSFTPAASQLLRLRDSDIGRPLTDLACALTYPFLQEAIHEVFRTGNPVEDQLPENRNQVHYLVKTVPYLEDGATTGVVITFVDVTSLVEADRQQMLLDDSAKLDSDFKSARLTEVKAADAHKARLMTVLAHDLRTPLIAILSTLDLFNQKTKKSIHDRMLHRLKAEGHGMLQLIDDVLELARLGAGEARLRPAPFTPSALLTQIGDLIRSSADRHETEVVVEVDDLPNLLGDVMSLRRILLNFATNAAKATRGGSIHLSATRGADDPDNPTVTFAVTDSGCGIAPENVPRLFRDFGMLERDTIRREGTGLGLAICRRLATAMGGEVGVESSLGSGSRFWLRLTLPECDGEIPIPEREKNDLSAVFAGLKVLIAEDHEIIRQMTCVNLARFGMLPTEACDGIVAVELAAAEKFDVILMDLQMPRLNGGEAASRIRNGGGLSANARIIGITAHQIPKVAMMLSNMAFDACIQKPLNFQQLAALLLDDMLPPTLLDPTTLVDFDIENLTSMYDIDDGVLFFRTLNGFSTEIEATWTELSELIAKPDLLKARRSVHKFIGFCDMVGARTLSAELHKFENLILDEDQKALEAALEPIHDVLTKTQIQVHQMIEEGGRSTSGEEIVLIST</sequence>
<dbReference type="Pfam" id="PF00512">
    <property type="entry name" value="HisKA"/>
    <property type="match status" value="1"/>
</dbReference>
<dbReference type="Gene3D" id="3.40.50.180">
    <property type="entry name" value="Methylesterase CheB, C-terminal domain"/>
    <property type="match status" value="1"/>
</dbReference>
<dbReference type="InterPro" id="IPR035965">
    <property type="entry name" value="PAS-like_dom_sf"/>
</dbReference>
<keyword evidence="15" id="KW-1185">Reference proteome</keyword>
<dbReference type="EC" id="2.7.13.3" evidence="2"/>
<evidence type="ECO:0000256" key="5">
    <source>
        <dbReference type="PROSITE-ProRule" id="PRU00050"/>
    </source>
</evidence>